<sequence length="387" mass="43452">MLCNALVRLSNELYNQNGKHDQLEIKQFMKQDCTKLTGNDIQEKCVQAVDLYSADIYRHIVAKTELSKICAYIQGHDSLSSSSAIVIPSVAADNTTCVMCEFVIHILQEFLSENSSESEVEKWLEYVCQLMPTTIRSECRLFVDSYGPAIISVLVRDFDPPSVCKKIKLCSSSDKILTLKENHSSHIERKFPLMPADKDLDCVICRYVLTYIDTVLQQNKSAEAVEKALELVCTILSGKMKEQCDTFVKSYGLILVELLAELDDPNVVCQWLNLCKNNSNSPSVVVPPSSLSASDLECSICKYVLNYLDNVLKDNKSEAAIVDALDKVCTILPDKEKKQCIILVNAYGPLLEQLLAEFIDPTIVCEKLKLCTKIDDDQYHLVPVKQQ</sequence>
<name>A0A813UTV9_9BILA</name>
<dbReference type="EMBL" id="CAJOBC010000753">
    <property type="protein sequence ID" value="CAF3621993.1"/>
    <property type="molecule type" value="Genomic_DNA"/>
</dbReference>
<accession>A0A813UTV9</accession>
<evidence type="ECO:0000313" key="12">
    <source>
        <dbReference type="Proteomes" id="UP000663829"/>
    </source>
</evidence>
<organism evidence="8 12">
    <name type="scientific">Didymodactylos carnosus</name>
    <dbReference type="NCBI Taxonomy" id="1234261"/>
    <lineage>
        <taxon>Eukaryota</taxon>
        <taxon>Metazoa</taxon>
        <taxon>Spiralia</taxon>
        <taxon>Gnathifera</taxon>
        <taxon>Rotifera</taxon>
        <taxon>Eurotatoria</taxon>
        <taxon>Bdelloidea</taxon>
        <taxon>Philodinida</taxon>
        <taxon>Philodinidae</taxon>
        <taxon>Didymodactylos</taxon>
    </lineage>
</organism>
<dbReference type="Proteomes" id="UP000681722">
    <property type="component" value="Unassembled WGS sequence"/>
</dbReference>
<keyword evidence="5" id="KW-1015">Disulfide bond</keyword>
<evidence type="ECO:0000313" key="11">
    <source>
        <dbReference type="EMBL" id="CAF3642220.1"/>
    </source>
</evidence>
<evidence type="ECO:0000256" key="3">
    <source>
        <dbReference type="ARBA" id="ARBA00022729"/>
    </source>
</evidence>
<evidence type="ECO:0000256" key="1">
    <source>
        <dbReference type="ARBA" id="ARBA00004613"/>
    </source>
</evidence>
<evidence type="ECO:0000259" key="7">
    <source>
        <dbReference type="PROSITE" id="PS50015"/>
    </source>
</evidence>
<dbReference type="InterPro" id="IPR008139">
    <property type="entry name" value="SaposinB_dom"/>
</dbReference>
<evidence type="ECO:0000256" key="4">
    <source>
        <dbReference type="ARBA" id="ARBA00022737"/>
    </source>
</evidence>
<dbReference type="SUPFAM" id="SSF47862">
    <property type="entry name" value="Saposin"/>
    <property type="match status" value="4"/>
</dbReference>
<dbReference type="GO" id="GO:0005764">
    <property type="term" value="C:lysosome"/>
    <property type="evidence" value="ECO:0007669"/>
    <property type="project" value="InterPro"/>
</dbReference>
<proteinExistence type="predicted"/>
<protein>
    <recommendedName>
        <fullName evidence="7">Saposin B-type domain-containing protein</fullName>
    </recommendedName>
</protein>
<dbReference type="Proteomes" id="UP000682733">
    <property type="component" value="Unassembled WGS sequence"/>
</dbReference>
<dbReference type="SMART" id="SM00741">
    <property type="entry name" value="SapB"/>
    <property type="match status" value="4"/>
</dbReference>
<keyword evidence="3" id="KW-0732">Signal</keyword>
<dbReference type="InterPro" id="IPR008138">
    <property type="entry name" value="SapB_2"/>
</dbReference>
<dbReference type="PANTHER" id="PTHR11480">
    <property type="entry name" value="SAPOSIN-RELATED"/>
    <property type="match status" value="1"/>
</dbReference>
<feature type="domain" description="Saposin B-type" evidence="7">
    <location>
        <begin position="93"/>
        <end position="174"/>
    </location>
</feature>
<dbReference type="InterPro" id="IPR051428">
    <property type="entry name" value="Sphingo_Act-Surfact_Prot"/>
</dbReference>
<dbReference type="GO" id="GO:0005576">
    <property type="term" value="C:extracellular region"/>
    <property type="evidence" value="ECO:0007669"/>
    <property type="project" value="UniProtKB-SubCell"/>
</dbReference>
<feature type="domain" description="Saposin B-type" evidence="7">
    <location>
        <begin position="1"/>
        <end position="83"/>
    </location>
</feature>
<dbReference type="InterPro" id="IPR007856">
    <property type="entry name" value="SapB_1"/>
</dbReference>
<keyword evidence="12" id="KW-1185">Reference proteome</keyword>
<dbReference type="FunFam" id="1.10.225.10:FF:000002">
    <property type="entry name" value="prosaposin isoform X2"/>
    <property type="match status" value="2"/>
</dbReference>
<evidence type="ECO:0000313" key="10">
    <source>
        <dbReference type="EMBL" id="CAF3621993.1"/>
    </source>
</evidence>
<feature type="domain" description="Saposin B-type" evidence="7">
    <location>
        <begin position="198"/>
        <end position="279"/>
    </location>
</feature>
<reference evidence="8" key="1">
    <citation type="submission" date="2021-02" db="EMBL/GenBank/DDBJ databases">
        <authorList>
            <person name="Nowell W R."/>
        </authorList>
    </citation>
    <scope>NUCLEOTIDE SEQUENCE</scope>
</reference>
<dbReference type="OrthoDB" id="69496at2759"/>
<dbReference type="Proteomes" id="UP000677228">
    <property type="component" value="Unassembled WGS sequence"/>
</dbReference>
<evidence type="ECO:0000256" key="6">
    <source>
        <dbReference type="ARBA" id="ARBA00023180"/>
    </source>
</evidence>
<dbReference type="EMBL" id="CAJNOK010002376">
    <property type="protein sequence ID" value="CAF0857255.1"/>
    <property type="molecule type" value="Genomic_DNA"/>
</dbReference>
<dbReference type="EMBL" id="CAJOBA010002375">
    <property type="protein sequence ID" value="CAF3642220.1"/>
    <property type="molecule type" value="Genomic_DNA"/>
</dbReference>
<comment type="caution">
    <text evidence="8">The sequence shown here is derived from an EMBL/GenBank/DDBJ whole genome shotgun (WGS) entry which is preliminary data.</text>
</comment>
<dbReference type="EMBL" id="CAJNOQ010000753">
    <property type="protein sequence ID" value="CAF0834829.1"/>
    <property type="molecule type" value="Genomic_DNA"/>
</dbReference>
<dbReference type="GO" id="GO:0006665">
    <property type="term" value="P:sphingolipid metabolic process"/>
    <property type="evidence" value="ECO:0007669"/>
    <property type="project" value="InterPro"/>
</dbReference>
<dbReference type="AlphaFoldDB" id="A0A813UTV9"/>
<dbReference type="PROSITE" id="PS50015">
    <property type="entry name" value="SAP_B"/>
    <property type="match status" value="4"/>
</dbReference>
<keyword evidence="2" id="KW-0964">Secreted</keyword>
<dbReference type="Pfam" id="PF03489">
    <property type="entry name" value="SapB_2"/>
    <property type="match status" value="3"/>
</dbReference>
<evidence type="ECO:0000256" key="5">
    <source>
        <dbReference type="ARBA" id="ARBA00023157"/>
    </source>
</evidence>
<dbReference type="InterPro" id="IPR011001">
    <property type="entry name" value="Saposin-like"/>
</dbReference>
<evidence type="ECO:0000256" key="2">
    <source>
        <dbReference type="ARBA" id="ARBA00022525"/>
    </source>
</evidence>
<dbReference type="Proteomes" id="UP000663829">
    <property type="component" value="Unassembled WGS sequence"/>
</dbReference>
<dbReference type="InterPro" id="IPR008373">
    <property type="entry name" value="Saposin"/>
</dbReference>
<keyword evidence="4" id="KW-0677">Repeat</keyword>
<evidence type="ECO:0000313" key="8">
    <source>
        <dbReference type="EMBL" id="CAF0834829.1"/>
    </source>
</evidence>
<feature type="domain" description="Saposin B-type" evidence="7">
    <location>
        <begin position="294"/>
        <end position="375"/>
    </location>
</feature>
<gene>
    <name evidence="8" type="ORF">GPM918_LOCUS5247</name>
    <name evidence="9" type="ORF">OVA965_LOCUS7451</name>
    <name evidence="10" type="ORF">SRO942_LOCUS5247</name>
    <name evidence="11" type="ORF">TMI583_LOCUS7445</name>
</gene>
<dbReference type="Pfam" id="PF05184">
    <property type="entry name" value="SapB_1"/>
    <property type="match status" value="3"/>
</dbReference>
<dbReference type="PANTHER" id="PTHR11480:SF3">
    <property type="entry name" value="BCDNA.GH08312"/>
    <property type="match status" value="1"/>
</dbReference>
<keyword evidence="6" id="KW-0325">Glycoprotein</keyword>
<comment type="subcellular location">
    <subcellularLocation>
        <location evidence="1">Secreted</location>
    </subcellularLocation>
</comment>
<dbReference type="GO" id="GO:0016020">
    <property type="term" value="C:membrane"/>
    <property type="evidence" value="ECO:0007669"/>
    <property type="project" value="GOC"/>
</dbReference>
<evidence type="ECO:0000313" key="9">
    <source>
        <dbReference type="EMBL" id="CAF0857255.1"/>
    </source>
</evidence>
<dbReference type="PRINTS" id="PR01797">
    <property type="entry name" value="SAPOSIN"/>
</dbReference>
<dbReference type="Gene3D" id="1.10.225.10">
    <property type="entry name" value="Saposin-like"/>
    <property type="match status" value="4"/>
</dbReference>